<gene>
    <name evidence="1" type="ORF">FC748_18820</name>
</gene>
<evidence type="ECO:0008006" key="3">
    <source>
        <dbReference type="Google" id="ProtNLM"/>
    </source>
</evidence>
<comment type="caution">
    <text evidence="1">The sequence shown here is derived from an EMBL/GenBank/DDBJ whole genome shotgun (WGS) entry which is preliminary data.</text>
</comment>
<reference evidence="1 2" key="1">
    <citation type="submission" date="2019-04" db="EMBL/GenBank/DDBJ databases">
        <title>Lysinibacillus genome sequencing.</title>
        <authorList>
            <person name="Dunlap C."/>
        </authorList>
    </citation>
    <scope>NUCLEOTIDE SEQUENCE [LARGE SCALE GENOMIC DNA]</scope>
    <source>
        <strain evidence="1 2">KCTC 33042</strain>
    </source>
</reference>
<dbReference type="RefSeq" id="WP_025220629.1">
    <property type="nucleotide sequence ID" value="NZ_PYUE01000010.1"/>
</dbReference>
<keyword evidence="2" id="KW-1185">Reference proteome</keyword>
<proteinExistence type="predicted"/>
<sequence>MSVAVNNFSSILNQMRDNYKGDTLKDFSLAEFIGLQSISLSDASAEIIEATKNHEQNLNNFHLQQEADLLTNVQSLENDKDQSSFMRKMNENRAKAKENANAMIDKYYDKIEDIGNKNPNQQTVILLVAQKVGEFMNEIMNKIMEVFTSVIATVTKAISKAIDYIASSFKSIANTAKNFFSSLF</sequence>
<name>A0ABY2STH9_9BACI</name>
<evidence type="ECO:0000313" key="2">
    <source>
        <dbReference type="Proteomes" id="UP000308330"/>
    </source>
</evidence>
<organism evidence="1 2">
    <name type="scientific">Lysinibacillus tabacifolii</name>
    <dbReference type="NCBI Taxonomy" id="1173107"/>
    <lineage>
        <taxon>Bacteria</taxon>
        <taxon>Bacillati</taxon>
        <taxon>Bacillota</taxon>
        <taxon>Bacilli</taxon>
        <taxon>Bacillales</taxon>
        <taxon>Bacillaceae</taxon>
        <taxon>Lysinibacillus</taxon>
    </lineage>
</organism>
<accession>A0ABY2STH9</accession>
<protein>
    <recommendedName>
        <fullName evidence="3">LXG domain-containing protein</fullName>
    </recommendedName>
</protein>
<evidence type="ECO:0000313" key="1">
    <source>
        <dbReference type="EMBL" id="TKI45673.1"/>
    </source>
</evidence>
<dbReference type="EMBL" id="SZPT01000006">
    <property type="protein sequence ID" value="TKI45673.1"/>
    <property type="molecule type" value="Genomic_DNA"/>
</dbReference>
<dbReference type="Proteomes" id="UP000308330">
    <property type="component" value="Unassembled WGS sequence"/>
</dbReference>